<evidence type="ECO:0000256" key="1">
    <source>
        <dbReference type="SAM" id="Phobius"/>
    </source>
</evidence>
<dbReference type="EMBL" id="ML734696">
    <property type="protein sequence ID" value="KAB8241301.1"/>
    <property type="molecule type" value="Genomic_DNA"/>
</dbReference>
<proteinExistence type="predicted"/>
<feature type="transmembrane region" description="Helical" evidence="1">
    <location>
        <begin position="63"/>
        <end position="89"/>
    </location>
</feature>
<keyword evidence="1" id="KW-0812">Transmembrane</keyword>
<keyword evidence="1" id="KW-0472">Membrane</keyword>
<evidence type="ECO:0008006" key="3">
    <source>
        <dbReference type="Google" id="ProtNLM"/>
    </source>
</evidence>
<accession>A0A5N6GFZ2</accession>
<dbReference type="AlphaFoldDB" id="A0A5N6GFZ2"/>
<name>A0A5N6GFZ2_ASPFL</name>
<organism evidence="2">
    <name type="scientific">Aspergillus flavus</name>
    <dbReference type="NCBI Taxonomy" id="5059"/>
    <lineage>
        <taxon>Eukaryota</taxon>
        <taxon>Fungi</taxon>
        <taxon>Dikarya</taxon>
        <taxon>Ascomycota</taxon>
        <taxon>Pezizomycotina</taxon>
        <taxon>Eurotiomycetes</taxon>
        <taxon>Eurotiomycetidae</taxon>
        <taxon>Eurotiales</taxon>
        <taxon>Aspergillaceae</taxon>
        <taxon>Aspergillus</taxon>
        <taxon>Aspergillus subgen. Circumdati</taxon>
    </lineage>
</organism>
<evidence type="ECO:0000313" key="2">
    <source>
        <dbReference type="EMBL" id="KAB8241301.1"/>
    </source>
</evidence>
<dbReference type="Proteomes" id="UP000325434">
    <property type="component" value="Unassembled WGS sequence"/>
</dbReference>
<keyword evidence="1" id="KW-1133">Transmembrane helix</keyword>
<gene>
    <name evidence="2" type="ORF">BDV35DRAFT_74970</name>
</gene>
<sequence>MTNPPDQITIPLLHTVHTLPSQLHSVRSIFVVGEREVTLSTFPFPHTVASCLVPPTSADQPPWITSVAFSSIFFFPILLFIFYAVLVLLHFKCLSWQKTVLDRGFNCIGLFSWLMVAN</sequence>
<protein>
    <recommendedName>
        <fullName evidence="3">Transmembrane protein</fullName>
    </recommendedName>
</protein>
<reference evidence="2" key="1">
    <citation type="submission" date="2019-04" db="EMBL/GenBank/DDBJ databases">
        <title>Friends and foes A comparative genomics study of 23 Aspergillus species from section Flavi.</title>
        <authorList>
            <consortium name="DOE Joint Genome Institute"/>
            <person name="Kjaerbolling I."/>
            <person name="Vesth T."/>
            <person name="Frisvad J.C."/>
            <person name="Nybo J.L."/>
            <person name="Theobald S."/>
            <person name="Kildgaard S."/>
            <person name="Isbrandt T."/>
            <person name="Kuo A."/>
            <person name="Sato A."/>
            <person name="Lyhne E.K."/>
            <person name="Kogle M.E."/>
            <person name="Wiebenga A."/>
            <person name="Kun R.S."/>
            <person name="Lubbers R.J."/>
            <person name="Makela M.R."/>
            <person name="Barry K."/>
            <person name="Chovatia M."/>
            <person name="Clum A."/>
            <person name="Daum C."/>
            <person name="Haridas S."/>
            <person name="He G."/>
            <person name="LaButti K."/>
            <person name="Lipzen A."/>
            <person name="Mondo S."/>
            <person name="Riley R."/>
            <person name="Salamov A."/>
            <person name="Simmons B.A."/>
            <person name="Magnuson J.K."/>
            <person name="Henrissat B."/>
            <person name="Mortensen U.H."/>
            <person name="Larsen T.O."/>
            <person name="Devries R.P."/>
            <person name="Grigoriev I.V."/>
            <person name="Machida M."/>
            <person name="Baker S.E."/>
            <person name="Andersen M.R."/>
        </authorList>
    </citation>
    <scope>NUCLEOTIDE SEQUENCE [LARGE SCALE GENOMIC DNA]</scope>
    <source>
        <strain evidence="2">CBS 121.62</strain>
    </source>
</reference>